<reference evidence="13 14" key="1">
    <citation type="journal article" date="2011" name="J. Bacteriol.">
        <title>Genome sequence of the mercury-methylating strain Desulfovibrio desulfuricans ND132.</title>
        <authorList>
            <person name="Brown S.D."/>
            <person name="Gilmour C.C."/>
            <person name="Kucken A.M."/>
            <person name="Wall J.D."/>
            <person name="Elias D.A."/>
            <person name="Brandt C.C."/>
            <person name="Podar M."/>
            <person name="Chertkov O."/>
            <person name="Held B."/>
            <person name="Bruce D.C."/>
            <person name="Detter J.C."/>
            <person name="Tapia R."/>
            <person name="Han C.S."/>
            <person name="Goodwin L.A."/>
            <person name="Cheng J.F."/>
            <person name="Pitluck S."/>
            <person name="Woyke T."/>
            <person name="Mikhailova N."/>
            <person name="Ivanova N.N."/>
            <person name="Han J."/>
            <person name="Lucas S."/>
            <person name="Lapidus A.L."/>
            <person name="Land M.L."/>
            <person name="Hauser L.J."/>
            <person name="Palumbo A.V."/>
        </authorList>
    </citation>
    <scope>NUCLEOTIDE SEQUENCE [LARGE SCALE GENOMIC DNA]</scope>
    <source>
        <strain evidence="13 14">ND132</strain>
    </source>
</reference>
<comment type="similarity">
    <text evidence="2 9">Belongs to the RecN family.</text>
</comment>
<dbReference type="Proteomes" id="UP000007845">
    <property type="component" value="Chromosome"/>
</dbReference>
<keyword evidence="6" id="KW-0067">ATP-binding</keyword>
<feature type="region of interest" description="Disordered" evidence="11">
    <location>
        <begin position="1"/>
        <end position="25"/>
    </location>
</feature>
<dbReference type="Pfam" id="PF13476">
    <property type="entry name" value="AAA_23"/>
    <property type="match status" value="1"/>
</dbReference>
<dbReference type="InterPro" id="IPR038729">
    <property type="entry name" value="Rad50/SbcC_AAA"/>
</dbReference>
<feature type="compositionally biased region" description="Polar residues" evidence="11">
    <location>
        <begin position="11"/>
        <end position="20"/>
    </location>
</feature>
<dbReference type="GO" id="GO:0043590">
    <property type="term" value="C:bacterial nucleoid"/>
    <property type="evidence" value="ECO:0007669"/>
    <property type="project" value="TreeGrafter"/>
</dbReference>
<dbReference type="SUPFAM" id="SSF52540">
    <property type="entry name" value="P-loop containing nucleoside triphosphate hydrolases"/>
    <property type="match status" value="2"/>
</dbReference>
<gene>
    <name evidence="13" type="ORF">DND132_1447</name>
</gene>
<feature type="domain" description="Rad50/SbcC-type AAA" evidence="12">
    <location>
        <begin position="34"/>
        <end position="232"/>
    </location>
</feature>
<evidence type="ECO:0000256" key="3">
    <source>
        <dbReference type="ARBA" id="ARBA00021315"/>
    </source>
</evidence>
<evidence type="ECO:0000256" key="2">
    <source>
        <dbReference type="ARBA" id="ARBA00009441"/>
    </source>
</evidence>
<evidence type="ECO:0000256" key="1">
    <source>
        <dbReference type="ARBA" id="ARBA00003618"/>
    </source>
</evidence>
<dbReference type="Gene3D" id="3.40.50.300">
    <property type="entry name" value="P-loop containing nucleotide triphosphate hydrolases"/>
    <property type="match status" value="2"/>
</dbReference>
<dbReference type="GO" id="GO:0016887">
    <property type="term" value="F:ATP hydrolysis activity"/>
    <property type="evidence" value="ECO:0007669"/>
    <property type="project" value="InterPro"/>
</dbReference>
<dbReference type="STRING" id="641491.DND132_1447"/>
<accession>F0JE46</accession>
<sequence>MGVRGKGRGNPFSQRGSLSPSPGRRRHHHMLELLRIRNLALIEDAELEFSPGLNALTGETGAGKSFIMRAVDFLMGERMDKKLVRPGAEKATVEALFVLPEGEAVIRRELSAETGRSRVYVNDALSSQPTIRDMGAQLVIHTSQHGQQKLLSPAFQAEILDSFLPDPSLLAERNDRLAVLNDVLERKRRLSEKFDDLQKQREFLEYQKKEIESVDPQPDEEDDLEERKKILKDRERAGECLQNALDILHGEVGMLDAMTLLNREMEIIARLFPGFEEDREAVETFRMRLHDLDNRLRRGPSDFDDDDPMSLDDIEARLFALARLKRKLRRGLDEIVDMKAEIDESLSFLDACALDMKSLGREEDKAAAGLREVLEKLNKARKKAAGELAIRIVDELTDLGFSEHVKVHFEFDARELYPGCEDMRGRLMWVPNPGQPAQPLDKIASGGELSRFLLALVTMRGHGDQDGQTKDARPSLIFDEVDAGIGGLTLNSVGKKLRNLADRQQMLLITHWPQLARMADRHFLIKKEVVDNATYTRCERLEGGDIKCELARMAGGGEQGAALAEKLCK</sequence>
<organism evidence="13 14">
    <name type="scientific">Pseudodesulfovibrio mercurii</name>
    <dbReference type="NCBI Taxonomy" id="641491"/>
    <lineage>
        <taxon>Bacteria</taxon>
        <taxon>Pseudomonadati</taxon>
        <taxon>Thermodesulfobacteriota</taxon>
        <taxon>Desulfovibrionia</taxon>
        <taxon>Desulfovibrionales</taxon>
        <taxon>Desulfovibrionaceae</taxon>
    </lineage>
</organism>
<protein>
    <recommendedName>
        <fullName evidence="3 9">DNA repair protein RecN</fullName>
    </recommendedName>
    <alternativeName>
        <fullName evidence="8 9">Recombination protein N</fullName>
    </alternativeName>
</protein>
<dbReference type="InterPro" id="IPR027417">
    <property type="entry name" value="P-loop_NTPase"/>
</dbReference>
<evidence type="ECO:0000313" key="13">
    <source>
        <dbReference type="EMBL" id="EGB14655.1"/>
    </source>
</evidence>
<dbReference type="eggNOG" id="COG0497">
    <property type="taxonomic scope" value="Bacteria"/>
</dbReference>
<dbReference type="PANTHER" id="PTHR11059:SF0">
    <property type="entry name" value="DNA REPAIR PROTEIN RECN"/>
    <property type="match status" value="1"/>
</dbReference>
<dbReference type="GO" id="GO:0006302">
    <property type="term" value="P:double-strand break repair"/>
    <property type="evidence" value="ECO:0007669"/>
    <property type="project" value="InterPro"/>
</dbReference>
<keyword evidence="4" id="KW-0547">Nucleotide-binding</keyword>
<evidence type="ECO:0000313" key="14">
    <source>
        <dbReference type="Proteomes" id="UP000007845"/>
    </source>
</evidence>
<evidence type="ECO:0000256" key="10">
    <source>
        <dbReference type="SAM" id="Coils"/>
    </source>
</evidence>
<keyword evidence="10" id="KW-0175">Coiled coil</keyword>
<dbReference type="AlphaFoldDB" id="F0JE46"/>
<keyword evidence="5 9" id="KW-0227">DNA damage</keyword>
<keyword evidence="7 9" id="KW-0234">DNA repair</keyword>
<evidence type="ECO:0000256" key="8">
    <source>
        <dbReference type="ARBA" id="ARBA00033408"/>
    </source>
</evidence>
<evidence type="ECO:0000256" key="11">
    <source>
        <dbReference type="SAM" id="MobiDB-lite"/>
    </source>
</evidence>
<keyword evidence="14" id="KW-1185">Reference proteome</keyword>
<dbReference type="PIRSF" id="PIRSF003128">
    <property type="entry name" value="RecN"/>
    <property type="match status" value="1"/>
</dbReference>
<comment type="function">
    <text evidence="1 9">May be involved in recombinational repair of damaged DNA.</text>
</comment>
<evidence type="ECO:0000256" key="9">
    <source>
        <dbReference type="PIRNR" id="PIRNR003128"/>
    </source>
</evidence>
<dbReference type="GO" id="GO:0006310">
    <property type="term" value="P:DNA recombination"/>
    <property type="evidence" value="ECO:0007669"/>
    <property type="project" value="InterPro"/>
</dbReference>
<dbReference type="EMBL" id="CP003220">
    <property type="protein sequence ID" value="EGB14655.1"/>
    <property type="molecule type" value="Genomic_DNA"/>
</dbReference>
<dbReference type="PANTHER" id="PTHR11059">
    <property type="entry name" value="DNA REPAIR PROTEIN RECN"/>
    <property type="match status" value="1"/>
</dbReference>
<dbReference type="GO" id="GO:0009432">
    <property type="term" value="P:SOS response"/>
    <property type="evidence" value="ECO:0007669"/>
    <property type="project" value="TreeGrafter"/>
</dbReference>
<name>F0JE46_9BACT</name>
<feature type="coiled-coil region" evidence="10">
    <location>
        <begin position="180"/>
        <end position="214"/>
    </location>
</feature>
<dbReference type="SMR" id="F0JE46"/>
<evidence type="ECO:0000256" key="7">
    <source>
        <dbReference type="ARBA" id="ARBA00023204"/>
    </source>
</evidence>
<evidence type="ECO:0000259" key="12">
    <source>
        <dbReference type="Pfam" id="PF13476"/>
    </source>
</evidence>
<evidence type="ECO:0000256" key="6">
    <source>
        <dbReference type="ARBA" id="ARBA00022840"/>
    </source>
</evidence>
<dbReference type="KEGG" id="ddn:DND132_1447"/>
<evidence type="ECO:0000256" key="4">
    <source>
        <dbReference type="ARBA" id="ARBA00022741"/>
    </source>
</evidence>
<evidence type="ECO:0000256" key="5">
    <source>
        <dbReference type="ARBA" id="ARBA00022763"/>
    </source>
</evidence>
<dbReference type="GO" id="GO:0005524">
    <property type="term" value="F:ATP binding"/>
    <property type="evidence" value="ECO:0007669"/>
    <property type="project" value="UniProtKB-KW"/>
</dbReference>
<dbReference type="InterPro" id="IPR004604">
    <property type="entry name" value="DNA_recomb/repair_RecN"/>
</dbReference>
<proteinExistence type="inferred from homology"/>
<dbReference type="HOGENOM" id="CLU_018297_3_1_7"/>